<dbReference type="RefSeq" id="WP_165613612.1">
    <property type="nucleotide sequence ID" value="NZ_FOOX01000016.1"/>
</dbReference>
<evidence type="ECO:0000256" key="1">
    <source>
        <dbReference type="ARBA" id="ARBA00007118"/>
    </source>
</evidence>
<keyword evidence="8" id="KW-1185">Reference proteome</keyword>
<dbReference type="GO" id="GO:0016491">
    <property type="term" value="F:oxidoreductase activity"/>
    <property type="evidence" value="ECO:0007669"/>
    <property type="project" value="UniProtKB-KW"/>
</dbReference>
<name>A0A1I2X8Z1_9FIRM</name>
<dbReference type="SUPFAM" id="SSF54862">
    <property type="entry name" value="4Fe-4S ferredoxins"/>
    <property type="match status" value="1"/>
</dbReference>
<feature type="domain" description="4Fe-4S ferredoxin-type" evidence="6">
    <location>
        <begin position="34"/>
        <end position="63"/>
    </location>
</feature>
<keyword evidence="3" id="KW-0560">Oxidoreductase</keyword>
<dbReference type="EMBL" id="FOOX01000016">
    <property type="protein sequence ID" value="SFH09429.1"/>
    <property type="molecule type" value="Genomic_DNA"/>
</dbReference>
<dbReference type="PROSITE" id="PS51379">
    <property type="entry name" value="4FE4S_FER_2"/>
    <property type="match status" value="2"/>
</dbReference>
<keyword evidence="4" id="KW-0408">Iron</keyword>
<evidence type="ECO:0000313" key="7">
    <source>
        <dbReference type="EMBL" id="SFH09429.1"/>
    </source>
</evidence>
<dbReference type="InterPro" id="IPR029479">
    <property type="entry name" value="Nitroreductase"/>
</dbReference>
<dbReference type="GO" id="GO:0046872">
    <property type="term" value="F:metal ion binding"/>
    <property type="evidence" value="ECO:0007669"/>
    <property type="project" value="UniProtKB-KW"/>
</dbReference>
<dbReference type="Pfam" id="PF00881">
    <property type="entry name" value="Nitroreductase"/>
    <property type="match status" value="1"/>
</dbReference>
<dbReference type="AlphaFoldDB" id="A0A1I2X8Z1"/>
<dbReference type="PANTHER" id="PTHR43673">
    <property type="entry name" value="NAD(P)H NITROREDUCTASE YDGI-RELATED"/>
    <property type="match status" value="1"/>
</dbReference>
<evidence type="ECO:0000256" key="3">
    <source>
        <dbReference type="ARBA" id="ARBA00023002"/>
    </source>
</evidence>
<dbReference type="InterPro" id="IPR017896">
    <property type="entry name" value="4Fe4S_Fe-S-bd"/>
</dbReference>
<evidence type="ECO:0000256" key="2">
    <source>
        <dbReference type="ARBA" id="ARBA00022723"/>
    </source>
</evidence>
<dbReference type="InterPro" id="IPR000415">
    <property type="entry name" value="Nitroreductase-like"/>
</dbReference>
<dbReference type="SUPFAM" id="SSF55469">
    <property type="entry name" value="FMN-dependent nitroreductase-like"/>
    <property type="match status" value="1"/>
</dbReference>
<organism evidence="7 8">
    <name type="scientific">Desulfotruncus arcticus DSM 17038</name>
    <dbReference type="NCBI Taxonomy" id="1121424"/>
    <lineage>
        <taxon>Bacteria</taxon>
        <taxon>Bacillati</taxon>
        <taxon>Bacillota</taxon>
        <taxon>Clostridia</taxon>
        <taxon>Eubacteriales</taxon>
        <taxon>Desulfallaceae</taxon>
        <taxon>Desulfotruncus</taxon>
    </lineage>
</organism>
<protein>
    <submittedName>
        <fullName evidence="7">Nitroreductase</fullName>
    </submittedName>
</protein>
<evidence type="ECO:0000256" key="4">
    <source>
        <dbReference type="ARBA" id="ARBA00023004"/>
    </source>
</evidence>
<evidence type="ECO:0000313" key="8">
    <source>
        <dbReference type="Proteomes" id="UP000199337"/>
    </source>
</evidence>
<accession>A0A1I2X8Z1</accession>
<proteinExistence type="inferred from homology"/>
<feature type="domain" description="4Fe-4S ferredoxin-type" evidence="6">
    <location>
        <begin position="2"/>
        <end position="31"/>
    </location>
</feature>
<dbReference type="Pfam" id="PF12838">
    <property type="entry name" value="Fer4_7"/>
    <property type="match status" value="1"/>
</dbReference>
<dbReference type="GO" id="GO:0051536">
    <property type="term" value="F:iron-sulfur cluster binding"/>
    <property type="evidence" value="ECO:0007669"/>
    <property type="project" value="UniProtKB-KW"/>
</dbReference>
<dbReference type="Gene3D" id="3.40.109.10">
    <property type="entry name" value="NADH Oxidase"/>
    <property type="match status" value="1"/>
</dbReference>
<evidence type="ECO:0000256" key="5">
    <source>
        <dbReference type="ARBA" id="ARBA00023014"/>
    </source>
</evidence>
<dbReference type="Proteomes" id="UP000199337">
    <property type="component" value="Unassembled WGS sequence"/>
</dbReference>
<dbReference type="PANTHER" id="PTHR43673:SF10">
    <property type="entry name" value="NADH DEHYDROGENASE_NAD(P)H NITROREDUCTASE XCC3605-RELATED"/>
    <property type="match status" value="1"/>
</dbReference>
<keyword evidence="5" id="KW-0411">Iron-sulfur</keyword>
<evidence type="ECO:0000259" key="6">
    <source>
        <dbReference type="PROSITE" id="PS51379"/>
    </source>
</evidence>
<gene>
    <name evidence="7" type="ORF">SAMN05660649_03826</name>
</gene>
<dbReference type="Gene3D" id="3.30.70.20">
    <property type="match status" value="2"/>
</dbReference>
<comment type="similarity">
    <text evidence="1">Belongs to the nitroreductase family.</text>
</comment>
<reference evidence="8" key="1">
    <citation type="submission" date="2016-10" db="EMBL/GenBank/DDBJ databases">
        <authorList>
            <person name="Varghese N."/>
            <person name="Submissions S."/>
        </authorList>
    </citation>
    <scope>NUCLEOTIDE SEQUENCE [LARGE SCALE GENOMIC DNA]</scope>
    <source>
        <strain evidence="8">DSM 17038</strain>
    </source>
</reference>
<sequence length="285" mass="32399">MALFVFDQEKCLGCGLCARVCVEDVFTLNENNQLPRVVDEDKCIRCGHCAAACPTGALQHKDMNMQNFIPVENLRIEPEQMERFLGAKRSVRHYREKKVDQEVITRLLRVAQMAPSDNNRQEREFIVVTDPDKIAELEKATVDYYRKLLSLMNPVMRKISSVFMPHAIRELEKVIPDFQGLLRRSQKGEPAVFRGAPCIIFIYALKGNVMAKDNCLAAQHYLMLQAQAMGLGTCIIGYATAAASSLVNILNVPKNNQIISAITLGYPQYNFKRTVDRKEKEIMWL</sequence>
<dbReference type="InterPro" id="IPR017900">
    <property type="entry name" value="4Fe4S_Fe_S_CS"/>
</dbReference>
<dbReference type="STRING" id="341036.SAMN05660649_03826"/>
<keyword evidence="2" id="KW-0479">Metal-binding</keyword>
<dbReference type="PROSITE" id="PS00198">
    <property type="entry name" value="4FE4S_FER_1"/>
    <property type="match status" value="1"/>
</dbReference>